<evidence type="ECO:0000256" key="2">
    <source>
        <dbReference type="SAM" id="SignalP"/>
    </source>
</evidence>
<evidence type="ECO:0000313" key="4">
    <source>
        <dbReference type="Proteomes" id="UP000516437"/>
    </source>
</evidence>
<reference evidence="3 4" key="1">
    <citation type="journal article" date="2019" name="Plant Biotechnol. J.">
        <title>The red bayberry genome and genetic basis of sex determination.</title>
        <authorList>
            <person name="Jia H.M."/>
            <person name="Jia H.J."/>
            <person name="Cai Q.L."/>
            <person name="Wang Y."/>
            <person name="Zhao H.B."/>
            <person name="Yang W.F."/>
            <person name="Wang G.Y."/>
            <person name="Li Y.H."/>
            <person name="Zhan D.L."/>
            <person name="Shen Y.T."/>
            <person name="Niu Q.F."/>
            <person name="Chang L."/>
            <person name="Qiu J."/>
            <person name="Zhao L."/>
            <person name="Xie H.B."/>
            <person name="Fu W.Y."/>
            <person name="Jin J."/>
            <person name="Li X.W."/>
            <person name="Jiao Y."/>
            <person name="Zhou C.C."/>
            <person name="Tu T."/>
            <person name="Chai C.Y."/>
            <person name="Gao J.L."/>
            <person name="Fan L.J."/>
            <person name="van de Weg E."/>
            <person name="Wang J.Y."/>
            <person name="Gao Z.S."/>
        </authorList>
    </citation>
    <scope>NUCLEOTIDE SEQUENCE [LARGE SCALE GENOMIC DNA]</scope>
    <source>
        <tissue evidence="3">Leaves</tissue>
    </source>
</reference>
<evidence type="ECO:0000256" key="1">
    <source>
        <dbReference type="SAM" id="Phobius"/>
    </source>
</evidence>
<dbReference type="Proteomes" id="UP000516437">
    <property type="component" value="Chromosome 5"/>
</dbReference>
<keyword evidence="2" id="KW-0732">Signal</keyword>
<feature type="chain" id="PRO_5025531240" evidence="2">
    <location>
        <begin position="25"/>
        <end position="110"/>
    </location>
</feature>
<organism evidence="3 4">
    <name type="scientific">Morella rubra</name>
    <name type="common">Chinese bayberry</name>
    <dbReference type="NCBI Taxonomy" id="262757"/>
    <lineage>
        <taxon>Eukaryota</taxon>
        <taxon>Viridiplantae</taxon>
        <taxon>Streptophyta</taxon>
        <taxon>Embryophyta</taxon>
        <taxon>Tracheophyta</taxon>
        <taxon>Spermatophyta</taxon>
        <taxon>Magnoliopsida</taxon>
        <taxon>eudicotyledons</taxon>
        <taxon>Gunneridae</taxon>
        <taxon>Pentapetalae</taxon>
        <taxon>rosids</taxon>
        <taxon>fabids</taxon>
        <taxon>Fagales</taxon>
        <taxon>Myricaceae</taxon>
        <taxon>Morella</taxon>
    </lineage>
</organism>
<feature type="signal peptide" evidence="2">
    <location>
        <begin position="1"/>
        <end position="24"/>
    </location>
</feature>
<feature type="transmembrane region" description="Helical" evidence="1">
    <location>
        <begin position="89"/>
        <end position="109"/>
    </location>
</feature>
<keyword evidence="4" id="KW-1185">Reference proteome</keyword>
<keyword evidence="1" id="KW-1133">Transmembrane helix</keyword>
<gene>
    <name evidence="3" type="ORF">CJ030_MR5G023723</name>
</gene>
<keyword evidence="1" id="KW-0472">Membrane</keyword>
<protein>
    <submittedName>
        <fullName evidence="3">Uncharacterized protein</fullName>
    </submittedName>
</protein>
<name>A0A6A1VGI3_9ROSI</name>
<proteinExistence type="predicted"/>
<keyword evidence="1" id="KW-0812">Transmembrane</keyword>
<dbReference type="EMBL" id="RXIC02000023">
    <property type="protein sequence ID" value="KAB1211969.1"/>
    <property type="molecule type" value="Genomic_DNA"/>
</dbReference>
<accession>A0A6A1VGI3</accession>
<sequence length="110" mass="12114">MIKIRWMFSFSIVVLLFLSQSLQSSAHGDRSVLNPVSRVVVGQHQLQERPQILGDGSFYNNRKLAVHIKRRGGFGTRAGLRRSSAVGNLLSSFHVGSLLCISLLLGVLVI</sequence>
<comment type="caution">
    <text evidence="3">The sequence shown here is derived from an EMBL/GenBank/DDBJ whole genome shotgun (WGS) entry which is preliminary data.</text>
</comment>
<dbReference type="AlphaFoldDB" id="A0A6A1VGI3"/>
<evidence type="ECO:0000313" key="3">
    <source>
        <dbReference type="EMBL" id="KAB1211969.1"/>
    </source>
</evidence>